<protein>
    <submittedName>
        <fullName evidence="1">Uncharacterized protein</fullName>
    </submittedName>
</protein>
<organism evidence="1 2">
    <name type="scientific">Citrobacter portucalensis</name>
    <dbReference type="NCBI Taxonomy" id="1639133"/>
    <lineage>
        <taxon>Bacteria</taxon>
        <taxon>Pseudomonadati</taxon>
        <taxon>Pseudomonadota</taxon>
        <taxon>Gammaproteobacteria</taxon>
        <taxon>Enterobacterales</taxon>
        <taxon>Enterobacteriaceae</taxon>
        <taxon>Citrobacter</taxon>
        <taxon>Citrobacter freundii complex</taxon>
    </lineage>
</organism>
<comment type="caution">
    <text evidence="1">The sequence shown here is derived from an EMBL/GenBank/DDBJ whole genome shotgun (WGS) entry which is preliminary data.</text>
</comment>
<accession>A0ABD5H3C0</accession>
<dbReference type="AlphaFoldDB" id="A0ABD5H3C0"/>
<dbReference type="EMBL" id="JAWPAZ010000007">
    <property type="protein sequence ID" value="MDW2635921.1"/>
    <property type="molecule type" value="Genomic_DNA"/>
</dbReference>
<gene>
    <name evidence="1" type="ORF">RYZ90_18920</name>
</gene>
<sequence length="86" mass="10041">METYKFFMFDPDNGFETYKTAEEAKSAAEEAIDYYRGDAGDGWPDEVNQVCWGEIKQETQQTDLRPRNEEDKSCCDMICDYQLTDI</sequence>
<dbReference type="Proteomes" id="UP001269984">
    <property type="component" value="Unassembled WGS sequence"/>
</dbReference>
<proteinExistence type="predicted"/>
<evidence type="ECO:0000313" key="1">
    <source>
        <dbReference type="EMBL" id="MDW2635921.1"/>
    </source>
</evidence>
<dbReference type="RefSeq" id="WP_318061774.1">
    <property type="nucleotide sequence ID" value="NZ_JAWPAZ010000007.1"/>
</dbReference>
<name>A0ABD5H3C0_9ENTR</name>
<evidence type="ECO:0000313" key="2">
    <source>
        <dbReference type="Proteomes" id="UP001269984"/>
    </source>
</evidence>
<reference evidence="1 2" key="1">
    <citation type="submission" date="2023-10" db="EMBL/GenBank/DDBJ databases">
        <title>Fecal carriage and genetic characteristics of carbapenem-resistant Enterobacterales among healthy adults from four provinces of China.</title>
        <authorList>
            <person name="Li Y."/>
            <person name="Zhang R."/>
        </authorList>
    </citation>
    <scope>NUCLEOTIDE SEQUENCE [LARGE SCALE GENOMIC DNA]</scope>
    <source>
        <strain evidence="1 2">HN-71</strain>
    </source>
</reference>